<keyword evidence="1" id="KW-0472">Membrane</keyword>
<protein>
    <submittedName>
        <fullName evidence="2">Uncharacterized protein</fullName>
    </submittedName>
</protein>
<reference evidence="3" key="1">
    <citation type="submission" date="2017-02" db="EMBL/GenBank/DDBJ databases">
        <authorList>
            <person name="Varghese N."/>
            <person name="Submissions S."/>
        </authorList>
    </citation>
    <scope>NUCLEOTIDE SEQUENCE [LARGE SCALE GENOMIC DNA]</scope>
    <source>
        <strain evidence="3">DSM 16521</strain>
    </source>
</reference>
<evidence type="ECO:0000313" key="2">
    <source>
        <dbReference type="EMBL" id="SKA01297.1"/>
    </source>
</evidence>
<dbReference type="RefSeq" id="WP_078665664.1">
    <property type="nucleotide sequence ID" value="NZ_FUXM01000018.1"/>
</dbReference>
<feature type="transmembrane region" description="Helical" evidence="1">
    <location>
        <begin position="30"/>
        <end position="50"/>
    </location>
</feature>
<keyword evidence="1" id="KW-0812">Transmembrane</keyword>
<evidence type="ECO:0000256" key="1">
    <source>
        <dbReference type="SAM" id="Phobius"/>
    </source>
</evidence>
<sequence length="171" mass="19430">MYLFLGGLGVLIFCISLIKAVSQRKSRIRFYFWAILNFIGVTLVVIALSMNYDPSVQPAQQIQHEQLQKQNNAEAKKLLNKLNKYLYENFGGAGNTKYQVWWYRLIKEISLAITDDGKVVVGVDTDIYPDAEGERLAKLIGNVVLTNDKVNINRVSVYGQNNSLLFESSKY</sequence>
<keyword evidence="3" id="KW-1185">Reference proteome</keyword>
<organism evidence="2 3">
    <name type="scientific">Carboxydocella sporoproducens DSM 16521</name>
    <dbReference type="NCBI Taxonomy" id="1121270"/>
    <lineage>
        <taxon>Bacteria</taxon>
        <taxon>Bacillati</taxon>
        <taxon>Bacillota</taxon>
        <taxon>Clostridia</taxon>
        <taxon>Eubacteriales</taxon>
        <taxon>Clostridiales Family XVI. Incertae Sedis</taxon>
        <taxon>Carboxydocella</taxon>
    </lineage>
</organism>
<dbReference type="EMBL" id="FUXM01000018">
    <property type="protein sequence ID" value="SKA01297.1"/>
    <property type="molecule type" value="Genomic_DNA"/>
</dbReference>
<dbReference type="AlphaFoldDB" id="A0A1T4QCD3"/>
<keyword evidence="1" id="KW-1133">Transmembrane helix</keyword>
<evidence type="ECO:0000313" key="3">
    <source>
        <dbReference type="Proteomes" id="UP000189933"/>
    </source>
</evidence>
<name>A0A1T4QCD3_9FIRM</name>
<proteinExistence type="predicted"/>
<accession>A0A1T4QCD3</accession>
<gene>
    <name evidence="2" type="ORF">SAMN02745885_01609</name>
</gene>
<dbReference type="Proteomes" id="UP000189933">
    <property type="component" value="Unassembled WGS sequence"/>
</dbReference>